<protein>
    <submittedName>
        <fullName evidence="1">Uncharacterized protein</fullName>
    </submittedName>
</protein>
<proteinExistence type="predicted"/>
<name>A0A6G4WMP0_9HYPH</name>
<reference evidence="1 2" key="1">
    <citation type="submission" date="2020-02" db="EMBL/GenBank/DDBJ databases">
        <title>Genome sequence of strain CCNWXJ40-4.</title>
        <authorList>
            <person name="Gao J."/>
            <person name="Sun J."/>
        </authorList>
    </citation>
    <scope>NUCLEOTIDE SEQUENCE [LARGE SCALE GENOMIC DNA]</scope>
    <source>
        <strain evidence="1 2">CCNWXJ 40-4</strain>
    </source>
</reference>
<gene>
    <name evidence="1" type="ORF">G6N73_31300</name>
</gene>
<accession>A0A6G4WMP0</accession>
<keyword evidence="2" id="KW-1185">Reference proteome</keyword>
<dbReference type="RefSeq" id="WP_165033829.1">
    <property type="nucleotide sequence ID" value="NZ_JAAKZF010000102.1"/>
</dbReference>
<evidence type="ECO:0000313" key="1">
    <source>
        <dbReference type="EMBL" id="NGO55476.1"/>
    </source>
</evidence>
<dbReference type="AlphaFoldDB" id="A0A6G4WMP0"/>
<dbReference type="Proteomes" id="UP001642900">
    <property type="component" value="Unassembled WGS sequence"/>
</dbReference>
<evidence type="ECO:0000313" key="2">
    <source>
        <dbReference type="Proteomes" id="UP001642900"/>
    </source>
</evidence>
<organism evidence="1 2">
    <name type="scientific">Allomesorhizobium camelthorni</name>
    <dbReference type="NCBI Taxonomy" id="475069"/>
    <lineage>
        <taxon>Bacteria</taxon>
        <taxon>Pseudomonadati</taxon>
        <taxon>Pseudomonadota</taxon>
        <taxon>Alphaproteobacteria</taxon>
        <taxon>Hyphomicrobiales</taxon>
        <taxon>Phyllobacteriaceae</taxon>
        <taxon>Allomesorhizobium</taxon>
    </lineage>
</organism>
<sequence length="155" mass="17443">MAIDDNGMSRAIARCRSLDAYSLWRALKDLENEIYCIKRANEPIPIEMIRMRAVLLKARGKSADPSASISADRPSSLPRNYATSREAGFDVFDFVARYRALGGLRVAIAWGENVRIFAWNRDSQEAAEFWDRCFPALSHDEQEAVAACLLELGRS</sequence>
<comment type="caution">
    <text evidence="1">The sequence shown here is derived from an EMBL/GenBank/DDBJ whole genome shotgun (WGS) entry which is preliminary data.</text>
</comment>
<dbReference type="EMBL" id="JAAKZF010000102">
    <property type="protein sequence ID" value="NGO55476.1"/>
    <property type="molecule type" value="Genomic_DNA"/>
</dbReference>